<dbReference type="InterPro" id="IPR019906">
    <property type="entry name" value="Ribosomal_uL6_bac-type"/>
</dbReference>
<evidence type="ECO:0000256" key="3">
    <source>
        <dbReference type="ARBA" id="ARBA00035454"/>
    </source>
</evidence>
<dbReference type="AlphaFoldDB" id="A0A2H0BKV7"/>
<comment type="function">
    <text evidence="6">This protein binds to the 23S rRNA, and is important in its secondary structure. It is located near the subunit interface in the base of the L7/L12 stalk, and near the tRNA binding site of the peptidyltransferase center.</text>
</comment>
<evidence type="ECO:0000256" key="6">
    <source>
        <dbReference type="RuleBase" id="RU003870"/>
    </source>
</evidence>
<dbReference type="Gene3D" id="3.90.930.12">
    <property type="entry name" value="Ribosomal protein L6, alpha-beta domain"/>
    <property type="match status" value="2"/>
</dbReference>
<sequence length="178" mass="19431">MSRIGKQEIIIPEKVTVSQTDGFLTVTGPLGELKRFFKPEIVITIADGKITLAPLKATKQASALWGTYGSHLQNMIEGVTKGFTKTLLIEGVGYRYAVNGSKVVLNIGFSHPVEIDIPAGLKVEVLKAEMKISGFDKELVGGFTAKIRSQKSVEPYKGKGIRYINEIVHRKQGKKAST</sequence>
<protein>
    <recommendedName>
        <fullName evidence="3 4">50S ribosomal protein L6</fullName>
    </recommendedName>
</protein>
<feature type="domain" description="Large ribosomal subunit protein uL6 alpha-beta" evidence="7">
    <location>
        <begin position="91"/>
        <end position="163"/>
    </location>
</feature>
<keyword evidence="6" id="KW-0699">rRNA-binding</keyword>
<organism evidence="8 9">
    <name type="scientific">Candidatus Vogelbacteria bacterium CG22_combo_CG10-13_8_21_14_all_37_9</name>
    <dbReference type="NCBI Taxonomy" id="1975046"/>
    <lineage>
        <taxon>Bacteria</taxon>
        <taxon>Candidatus Vogeliibacteriota</taxon>
    </lineage>
</organism>
<comment type="caution">
    <text evidence="8">The sequence shown here is derived from an EMBL/GenBank/DDBJ whole genome shotgun (WGS) entry which is preliminary data.</text>
</comment>
<evidence type="ECO:0000256" key="1">
    <source>
        <dbReference type="ARBA" id="ARBA00022980"/>
    </source>
</evidence>
<feature type="domain" description="Large ribosomal subunit protein uL6 alpha-beta" evidence="7">
    <location>
        <begin position="11"/>
        <end position="82"/>
    </location>
</feature>
<dbReference type="GO" id="GO:0022625">
    <property type="term" value="C:cytosolic large ribosomal subunit"/>
    <property type="evidence" value="ECO:0007669"/>
    <property type="project" value="UniProtKB-UniRule"/>
</dbReference>
<dbReference type="SUPFAM" id="SSF56053">
    <property type="entry name" value="Ribosomal protein L6"/>
    <property type="match status" value="2"/>
</dbReference>
<comment type="similarity">
    <text evidence="5">Belongs to the universal ribosomal protein uL6 family.</text>
</comment>
<gene>
    <name evidence="8" type="ORF">COX02_01710</name>
</gene>
<proteinExistence type="inferred from homology"/>
<dbReference type="InterPro" id="IPR036789">
    <property type="entry name" value="Ribosomal_uL6-like_a/b-dom_sf"/>
</dbReference>
<dbReference type="GO" id="GO:0002181">
    <property type="term" value="P:cytoplasmic translation"/>
    <property type="evidence" value="ECO:0007669"/>
    <property type="project" value="TreeGrafter"/>
</dbReference>
<dbReference type="InterPro" id="IPR020040">
    <property type="entry name" value="Ribosomal_uL6_a/b-dom"/>
</dbReference>
<keyword evidence="6" id="KW-0694">RNA-binding</keyword>
<evidence type="ECO:0000256" key="4">
    <source>
        <dbReference type="NCBIfam" id="TIGR03654"/>
    </source>
</evidence>
<dbReference type="PANTHER" id="PTHR11655:SF14">
    <property type="entry name" value="LARGE RIBOSOMAL SUBUNIT PROTEIN UL6M"/>
    <property type="match status" value="1"/>
</dbReference>
<reference evidence="8 9" key="1">
    <citation type="submission" date="2017-09" db="EMBL/GenBank/DDBJ databases">
        <title>Depth-based differentiation of microbial function through sediment-hosted aquifers and enrichment of novel symbionts in the deep terrestrial subsurface.</title>
        <authorList>
            <person name="Probst A.J."/>
            <person name="Ladd B."/>
            <person name="Jarett J.K."/>
            <person name="Geller-Mcgrath D.E."/>
            <person name="Sieber C.M."/>
            <person name="Emerson J.B."/>
            <person name="Anantharaman K."/>
            <person name="Thomas B.C."/>
            <person name="Malmstrom R."/>
            <person name="Stieglmeier M."/>
            <person name="Klingl A."/>
            <person name="Woyke T."/>
            <person name="Ryan C.M."/>
            <person name="Banfield J.F."/>
        </authorList>
    </citation>
    <scope>NUCLEOTIDE SEQUENCE [LARGE SCALE GENOMIC DNA]</scope>
    <source>
        <strain evidence="8">CG22_combo_CG10-13_8_21_14_all_37_9</strain>
    </source>
</reference>
<evidence type="ECO:0000259" key="7">
    <source>
        <dbReference type="Pfam" id="PF00347"/>
    </source>
</evidence>
<dbReference type="InterPro" id="IPR000702">
    <property type="entry name" value="Ribosomal_uL6-like"/>
</dbReference>
<accession>A0A2H0BKV7</accession>
<dbReference type="PRINTS" id="PR00059">
    <property type="entry name" value="RIBOSOMALL6"/>
</dbReference>
<evidence type="ECO:0000256" key="5">
    <source>
        <dbReference type="RuleBase" id="RU003869"/>
    </source>
</evidence>
<dbReference type="GO" id="GO:0003735">
    <property type="term" value="F:structural constituent of ribosome"/>
    <property type="evidence" value="ECO:0007669"/>
    <property type="project" value="UniProtKB-UniRule"/>
</dbReference>
<dbReference type="Proteomes" id="UP000229334">
    <property type="component" value="Unassembled WGS sequence"/>
</dbReference>
<keyword evidence="1 5" id="KW-0689">Ribosomal protein</keyword>
<evidence type="ECO:0000313" key="9">
    <source>
        <dbReference type="Proteomes" id="UP000229334"/>
    </source>
</evidence>
<keyword evidence="2 5" id="KW-0687">Ribonucleoprotein</keyword>
<dbReference type="EMBL" id="PCSX01000027">
    <property type="protein sequence ID" value="PIP58179.1"/>
    <property type="molecule type" value="Genomic_DNA"/>
</dbReference>
<evidence type="ECO:0000256" key="2">
    <source>
        <dbReference type="ARBA" id="ARBA00023274"/>
    </source>
</evidence>
<evidence type="ECO:0000313" key="8">
    <source>
        <dbReference type="EMBL" id="PIP58179.1"/>
    </source>
</evidence>
<dbReference type="PANTHER" id="PTHR11655">
    <property type="entry name" value="60S/50S RIBOSOMAL PROTEIN L6/L9"/>
    <property type="match status" value="1"/>
</dbReference>
<dbReference type="Pfam" id="PF00347">
    <property type="entry name" value="Ribosomal_L6"/>
    <property type="match status" value="2"/>
</dbReference>
<dbReference type="PIRSF" id="PIRSF002162">
    <property type="entry name" value="Ribosomal_L6"/>
    <property type="match status" value="1"/>
</dbReference>
<dbReference type="NCBIfam" id="TIGR03654">
    <property type="entry name" value="L6_bact"/>
    <property type="match status" value="1"/>
</dbReference>
<name>A0A2H0BKV7_9BACT</name>
<dbReference type="GO" id="GO:0019843">
    <property type="term" value="F:rRNA binding"/>
    <property type="evidence" value="ECO:0007669"/>
    <property type="project" value="UniProtKB-UniRule"/>
</dbReference>